<keyword evidence="1" id="KW-0472">Membrane</keyword>
<keyword evidence="1" id="KW-0812">Transmembrane</keyword>
<dbReference type="EMBL" id="LIAE01009035">
    <property type="protein sequence ID" value="PAV71433.1"/>
    <property type="molecule type" value="Genomic_DNA"/>
</dbReference>
<sequence length="201" mass="21423">MPNDTMVAGRRRTSGGRCVRHHAENPGGRWRPPGLWLARPWGTSSVRRRHPWGGRCPRRSTRLLKVVGCRYWSSFITPCWLWFACASIAVEAWLRICALARLVVSDEKSASVIWLFAAVSAESTVASAVLVAVVRSIDVALVIVVSSAGATGAGAAVAAVTVPADASNSLLPLNCVLASVEVICVDRAETSACMLALSDVL</sequence>
<evidence type="ECO:0000313" key="3">
    <source>
        <dbReference type="Proteomes" id="UP000218231"/>
    </source>
</evidence>
<feature type="transmembrane region" description="Helical" evidence="1">
    <location>
        <begin position="112"/>
        <end position="133"/>
    </location>
</feature>
<evidence type="ECO:0000256" key="1">
    <source>
        <dbReference type="SAM" id="Phobius"/>
    </source>
</evidence>
<comment type="caution">
    <text evidence="2">The sequence shown here is derived from an EMBL/GenBank/DDBJ whole genome shotgun (WGS) entry which is preliminary data.</text>
</comment>
<evidence type="ECO:0000313" key="2">
    <source>
        <dbReference type="EMBL" id="PAV71433.1"/>
    </source>
</evidence>
<keyword evidence="1" id="KW-1133">Transmembrane helix</keyword>
<keyword evidence="3" id="KW-1185">Reference proteome</keyword>
<reference evidence="2 3" key="1">
    <citation type="journal article" date="2017" name="Curr. Biol.">
        <title>Genome architecture and evolution of a unichromosomal asexual nematode.</title>
        <authorList>
            <person name="Fradin H."/>
            <person name="Zegar C."/>
            <person name="Gutwein M."/>
            <person name="Lucas J."/>
            <person name="Kovtun M."/>
            <person name="Corcoran D."/>
            <person name="Baugh L.R."/>
            <person name="Kiontke K."/>
            <person name="Gunsalus K."/>
            <person name="Fitch D.H."/>
            <person name="Piano F."/>
        </authorList>
    </citation>
    <scope>NUCLEOTIDE SEQUENCE [LARGE SCALE GENOMIC DNA]</scope>
    <source>
        <strain evidence="2">PF1309</strain>
    </source>
</reference>
<feature type="transmembrane region" description="Helical" evidence="1">
    <location>
        <begin position="139"/>
        <end position="162"/>
    </location>
</feature>
<gene>
    <name evidence="2" type="ORF">WR25_24684</name>
</gene>
<proteinExistence type="predicted"/>
<protein>
    <submittedName>
        <fullName evidence="2">Uncharacterized protein</fullName>
    </submittedName>
</protein>
<dbReference type="Proteomes" id="UP000218231">
    <property type="component" value="Unassembled WGS sequence"/>
</dbReference>
<organism evidence="2 3">
    <name type="scientific">Diploscapter pachys</name>
    <dbReference type="NCBI Taxonomy" id="2018661"/>
    <lineage>
        <taxon>Eukaryota</taxon>
        <taxon>Metazoa</taxon>
        <taxon>Ecdysozoa</taxon>
        <taxon>Nematoda</taxon>
        <taxon>Chromadorea</taxon>
        <taxon>Rhabditida</taxon>
        <taxon>Rhabditina</taxon>
        <taxon>Rhabditomorpha</taxon>
        <taxon>Rhabditoidea</taxon>
        <taxon>Rhabditidae</taxon>
        <taxon>Diploscapter</taxon>
    </lineage>
</organism>
<dbReference type="AlphaFoldDB" id="A0A2A2KC36"/>
<accession>A0A2A2KC36</accession>
<name>A0A2A2KC36_9BILA</name>